<accession>A0A9D1H3S3</accession>
<dbReference type="Pfam" id="PF02308">
    <property type="entry name" value="MgtC"/>
    <property type="match status" value="1"/>
</dbReference>
<dbReference type="PANTHER" id="PTHR33778">
    <property type="entry name" value="PROTEIN MGTC"/>
    <property type="match status" value="1"/>
</dbReference>
<comment type="subcellular location">
    <subcellularLocation>
        <location evidence="1">Cell membrane</location>
        <topology evidence="1">Multi-pass membrane protein</topology>
    </subcellularLocation>
</comment>
<feature type="transmembrane region" description="Helical" evidence="7">
    <location>
        <begin position="79"/>
        <end position="97"/>
    </location>
</feature>
<dbReference type="PRINTS" id="PR01837">
    <property type="entry name" value="MGTCSAPBPROT"/>
</dbReference>
<proteinExistence type="inferred from homology"/>
<gene>
    <name evidence="9" type="ORF">IAA60_05325</name>
</gene>
<dbReference type="AlphaFoldDB" id="A0A9D1H3S3"/>
<evidence type="ECO:0000256" key="4">
    <source>
        <dbReference type="ARBA" id="ARBA00022692"/>
    </source>
</evidence>
<feature type="transmembrane region" description="Helical" evidence="7">
    <location>
        <begin position="38"/>
        <end position="59"/>
    </location>
</feature>
<dbReference type="InterPro" id="IPR049177">
    <property type="entry name" value="MgtC_SapB_SrpB_YhiD_N"/>
</dbReference>
<evidence type="ECO:0000259" key="8">
    <source>
        <dbReference type="Pfam" id="PF02308"/>
    </source>
</evidence>
<feature type="transmembrane region" description="Helical" evidence="7">
    <location>
        <begin position="109"/>
        <end position="142"/>
    </location>
</feature>
<comment type="similarity">
    <text evidence="2">Belongs to the MgtC/SapB family.</text>
</comment>
<evidence type="ECO:0000256" key="7">
    <source>
        <dbReference type="SAM" id="Phobius"/>
    </source>
</evidence>
<comment type="caution">
    <text evidence="9">The sequence shown here is derived from an EMBL/GenBank/DDBJ whole genome shotgun (WGS) entry which is preliminary data.</text>
</comment>
<organism evidence="9 10">
    <name type="scientific">Candidatus Ornithomonoglobus intestinigallinarum</name>
    <dbReference type="NCBI Taxonomy" id="2840894"/>
    <lineage>
        <taxon>Bacteria</taxon>
        <taxon>Bacillati</taxon>
        <taxon>Bacillota</taxon>
        <taxon>Clostridia</taxon>
        <taxon>Candidatus Ornithomonoglobus</taxon>
    </lineage>
</organism>
<protein>
    <submittedName>
        <fullName evidence="9">MgtC/SapB family protein</fullName>
    </submittedName>
</protein>
<evidence type="ECO:0000256" key="2">
    <source>
        <dbReference type="ARBA" id="ARBA00009298"/>
    </source>
</evidence>
<evidence type="ECO:0000256" key="5">
    <source>
        <dbReference type="ARBA" id="ARBA00022989"/>
    </source>
</evidence>
<evidence type="ECO:0000256" key="1">
    <source>
        <dbReference type="ARBA" id="ARBA00004651"/>
    </source>
</evidence>
<dbReference type="Proteomes" id="UP000824165">
    <property type="component" value="Unassembled WGS sequence"/>
</dbReference>
<feature type="domain" description="MgtC/SapB/SrpB/YhiD N-terminal" evidence="8">
    <location>
        <begin position="15"/>
        <end position="145"/>
    </location>
</feature>
<name>A0A9D1H3S3_9FIRM</name>
<keyword evidence="3" id="KW-1003">Cell membrane</keyword>
<reference evidence="9" key="2">
    <citation type="journal article" date="2021" name="PeerJ">
        <title>Extensive microbial diversity within the chicken gut microbiome revealed by metagenomics and culture.</title>
        <authorList>
            <person name="Gilroy R."/>
            <person name="Ravi A."/>
            <person name="Getino M."/>
            <person name="Pursley I."/>
            <person name="Horton D.L."/>
            <person name="Alikhan N.F."/>
            <person name="Baker D."/>
            <person name="Gharbi K."/>
            <person name="Hall N."/>
            <person name="Watson M."/>
            <person name="Adriaenssens E.M."/>
            <person name="Foster-Nyarko E."/>
            <person name="Jarju S."/>
            <person name="Secka A."/>
            <person name="Antonio M."/>
            <person name="Oren A."/>
            <person name="Chaudhuri R.R."/>
            <person name="La Ragione R."/>
            <person name="Hildebrand F."/>
            <person name="Pallen M.J."/>
        </authorList>
    </citation>
    <scope>NUCLEOTIDE SEQUENCE</scope>
    <source>
        <strain evidence="9">CHK181-108</strain>
    </source>
</reference>
<evidence type="ECO:0000313" key="9">
    <source>
        <dbReference type="EMBL" id="HIT85311.1"/>
    </source>
</evidence>
<keyword evidence="6 7" id="KW-0472">Membrane</keyword>
<evidence type="ECO:0000256" key="6">
    <source>
        <dbReference type="ARBA" id="ARBA00023136"/>
    </source>
</evidence>
<dbReference type="GO" id="GO:0005886">
    <property type="term" value="C:plasma membrane"/>
    <property type="evidence" value="ECO:0007669"/>
    <property type="project" value="UniProtKB-SubCell"/>
</dbReference>
<keyword evidence="4 7" id="KW-0812">Transmembrane</keyword>
<reference evidence="9" key="1">
    <citation type="submission" date="2020-10" db="EMBL/GenBank/DDBJ databases">
        <authorList>
            <person name="Gilroy R."/>
        </authorList>
    </citation>
    <scope>NUCLEOTIDE SEQUENCE</scope>
    <source>
        <strain evidence="9">CHK181-108</strain>
    </source>
</reference>
<dbReference type="PANTHER" id="PTHR33778:SF1">
    <property type="entry name" value="MAGNESIUM TRANSPORTER YHID-RELATED"/>
    <property type="match status" value="1"/>
</dbReference>
<sequence>MTDEIFFDAALIVRMLVSCICGIAIGFERKNRAKEAGIRTHCIVACASAMMMIISKYGFTDLLLELETQADVRLDPSRMAQGIVTGVGFIGAGIIYVQRSNIRGLTTAAGLWATSGIGMALGGGMYVIGISATVIILAAQLLLHKSGEIMVSHKCKLIKIYGIETPDFQDATVEKLKELQVSVNETAIMRHRNGLYDYTFYCDMPGFVSEEEIIRQFDGKCTVDITR</sequence>
<dbReference type="InterPro" id="IPR003416">
    <property type="entry name" value="MgtC/SapB/SrpB/YhiD_fam"/>
</dbReference>
<evidence type="ECO:0000313" key="10">
    <source>
        <dbReference type="Proteomes" id="UP000824165"/>
    </source>
</evidence>
<evidence type="ECO:0000256" key="3">
    <source>
        <dbReference type="ARBA" id="ARBA00022475"/>
    </source>
</evidence>
<dbReference type="EMBL" id="DVLU01000051">
    <property type="protein sequence ID" value="HIT85311.1"/>
    <property type="molecule type" value="Genomic_DNA"/>
</dbReference>
<feature type="transmembrane region" description="Helical" evidence="7">
    <location>
        <begin position="6"/>
        <end position="26"/>
    </location>
</feature>
<keyword evidence="5 7" id="KW-1133">Transmembrane helix</keyword>